<gene>
    <name evidence="1" type="ORF">M9458_039783</name>
</gene>
<dbReference type="Proteomes" id="UP001529510">
    <property type="component" value="Unassembled WGS sequence"/>
</dbReference>
<dbReference type="Gene3D" id="1.10.10.10">
    <property type="entry name" value="Winged helix-like DNA-binding domain superfamily/Winged helix DNA-binding domain"/>
    <property type="match status" value="1"/>
</dbReference>
<evidence type="ECO:0000313" key="2">
    <source>
        <dbReference type="Proteomes" id="UP001529510"/>
    </source>
</evidence>
<keyword evidence="2" id="KW-1185">Reference proteome</keyword>
<protein>
    <submittedName>
        <fullName evidence="1">Uncharacterized protein</fullName>
    </submittedName>
</protein>
<dbReference type="EMBL" id="JAMKFB020000020">
    <property type="protein sequence ID" value="KAL0164030.1"/>
    <property type="molecule type" value="Genomic_DNA"/>
</dbReference>
<name>A0ABD0NQ36_CIRMR</name>
<feature type="non-terminal residue" evidence="1">
    <location>
        <position position="53"/>
    </location>
</feature>
<feature type="non-terminal residue" evidence="1">
    <location>
        <position position="1"/>
    </location>
</feature>
<proteinExistence type="predicted"/>
<dbReference type="InterPro" id="IPR036388">
    <property type="entry name" value="WH-like_DNA-bd_sf"/>
</dbReference>
<sequence length="53" mass="6117">KRHLSTEAISQSDSKLFTLAKSKELSKDVRNKTVDLHRAKMGYKTIAKQQLMR</sequence>
<organism evidence="1 2">
    <name type="scientific">Cirrhinus mrigala</name>
    <name type="common">Mrigala</name>
    <dbReference type="NCBI Taxonomy" id="683832"/>
    <lineage>
        <taxon>Eukaryota</taxon>
        <taxon>Metazoa</taxon>
        <taxon>Chordata</taxon>
        <taxon>Craniata</taxon>
        <taxon>Vertebrata</taxon>
        <taxon>Euteleostomi</taxon>
        <taxon>Actinopterygii</taxon>
        <taxon>Neopterygii</taxon>
        <taxon>Teleostei</taxon>
        <taxon>Ostariophysi</taxon>
        <taxon>Cypriniformes</taxon>
        <taxon>Cyprinidae</taxon>
        <taxon>Labeoninae</taxon>
        <taxon>Labeonini</taxon>
        <taxon>Cirrhinus</taxon>
    </lineage>
</organism>
<reference evidence="1 2" key="1">
    <citation type="submission" date="2024-05" db="EMBL/GenBank/DDBJ databases">
        <title>Genome sequencing and assembly of Indian major carp, Cirrhinus mrigala (Hamilton, 1822).</title>
        <authorList>
            <person name="Mohindra V."/>
            <person name="Chowdhury L.M."/>
            <person name="Lal K."/>
            <person name="Jena J.K."/>
        </authorList>
    </citation>
    <scope>NUCLEOTIDE SEQUENCE [LARGE SCALE GENOMIC DNA]</scope>
    <source>
        <strain evidence="1">CM1030</strain>
        <tissue evidence="1">Blood</tissue>
    </source>
</reference>
<comment type="caution">
    <text evidence="1">The sequence shown here is derived from an EMBL/GenBank/DDBJ whole genome shotgun (WGS) entry which is preliminary data.</text>
</comment>
<accession>A0ABD0NQ36</accession>
<dbReference type="AlphaFoldDB" id="A0ABD0NQ36"/>
<evidence type="ECO:0000313" key="1">
    <source>
        <dbReference type="EMBL" id="KAL0164030.1"/>
    </source>
</evidence>